<feature type="compositionally biased region" description="Polar residues" evidence="1">
    <location>
        <begin position="260"/>
        <end position="280"/>
    </location>
</feature>
<evidence type="ECO:0000256" key="1">
    <source>
        <dbReference type="SAM" id="MobiDB-lite"/>
    </source>
</evidence>
<feature type="compositionally biased region" description="Polar residues" evidence="1">
    <location>
        <begin position="90"/>
        <end position="101"/>
    </location>
</feature>
<comment type="caution">
    <text evidence="2">The sequence shown here is derived from an EMBL/GenBank/DDBJ whole genome shotgun (WGS) entry which is preliminary data.</text>
</comment>
<proteinExistence type="predicted"/>
<sequence>MPSIIATTNTASQGLFPTSDEADVTDVPISTEMAQNPSQQRTTGDSLVPSIESHASSLPSTETSLPTIPSDKSSAESAISKTAITRVESVPSSNQGRSGQPTEPGIDQTVHPIGGTSRASSDVGLKTSRDVIVTSPSDRHPAPSTTDGLSTPSPGSSDMPQAPIPGKSIESFSTDIPSRSVIESIPGTLAPSQSFPSGLVHSTGLLSASLSTHLPVSISVPLDGKPDVTDLSSSGHITFTSNTETKGSLLTHTSFHLSVSASERSESGTTLVGGQDTTGSPPADGTIPSLTTPVPSEPTADTSAGTQHSSPGDGLTGTITKPDWPDVTQSPESDRHTSPVPSIGESS</sequence>
<feature type="compositionally biased region" description="Polar residues" evidence="1">
    <location>
        <begin position="32"/>
        <end position="45"/>
    </location>
</feature>
<gene>
    <name evidence="2" type="ORF">FAGAP_5714</name>
</gene>
<feature type="compositionally biased region" description="Low complexity" evidence="1">
    <location>
        <begin position="56"/>
        <end position="70"/>
    </location>
</feature>
<feature type="compositionally biased region" description="Polar residues" evidence="1">
    <location>
        <begin position="143"/>
        <end position="159"/>
    </location>
</feature>
<protein>
    <submittedName>
        <fullName evidence="2">Uncharacterized protein</fullName>
    </submittedName>
</protein>
<organism evidence="2 3">
    <name type="scientific">Fusarium agapanthi</name>
    <dbReference type="NCBI Taxonomy" id="1803897"/>
    <lineage>
        <taxon>Eukaryota</taxon>
        <taxon>Fungi</taxon>
        <taxon>Dikarya</taxon>
        <taxon>Ascomycota</taxon>
        <taxon>Pezizomycotina</taxon>
        <taxon>Sordariomycetes</taxon>
        <taxon>Hypocreomycetidae</taxon>
        <taxon>Hypocreales</taxon>
        <taxon>Nectriaceae</taxon>
        <taxon>Fusarium</taxon>
        <taxon>Fusarium fujikuroi species complex</taxon>
    </lineage>
</organism>
<dbReference type="Proteomes" id="UP000737391">
    <property type="component" value="Unassembled WGS sequence"/>
</dbReference>
<feature type="compositionally biased region" description="Polar residues" evidence="1">
    <location>
        <begin position="288"/>
        <end position="310"/>
    </location>
</feature>
<feature type="compositionally biased region" description="Polar residues" evidence="1">
    <location>
        <begin position="71"/>
        <end position="83"/>
    </location>
</feature>
<feature type="region of interest" description="Disordered" evidence="1">
    <location>
        <begin position="260"/>
        <end position="347"/>
    </location>
</feature>
<evidence type="ECO:0000313" key="3">
    <source>
        <dbReference type="Proteomes" id="UP000737391"/>
    </source>
</evidence>
<dbReference type="AlphaFoldDB" id="A0A9P5BAY4"/>
<feature type="compositionally biased region" description="Polar residues" evidence="1">
    <location>
        <begin position="1"/>
        <end position="16"/>
    </location>
</feature>
<name>A0A9P5BAY4_9HYPO</name>
<keyword evidence="3" id="KW-1185">Reference proteome</keyword>
<reference evidence="2" key="1">
    <citation type="submission" date="2020-01" db="EMBL/GenBank/DDBJ databases">
        <title>Identification and distribution of gene clusters putatively required for synthesis of sphingolipid metabolism inhibitors in phylogenetically diverse species of the filamentous fungus Fusarium.</title>
        <authorList>
            <person name="Kim H.-S."/>
            <person name="Busman M."/>
            <person name="Brown D.W."/>
            <person name="Divon H."/>
            <person name="Uhlig S."/>
            <person name="Proctor R.H."/>
        </authorList>
    </citation>
    <scope>NUCLEOTIDE SEQUENCE</scope>
    <source>
        <strain evidence="2">NRRL 31653</strain>
    </source>
</reference>
<accession>A0A9P5BAY4</accession>
<feature type="region of interest" description="Disordered" evidence="1">
    <location>
        <begin position="1"/>
        <end position="175"/>
    </location>
</feature>
<evidence type="ECO:0000313" key="2">
    <source>
        <dbReference type="EMBL" id="KAF4498122.1"/>
    </source>
</evidence>
<dbReference type="EMBL" id="LUFC02000372">
    <property type="protein sequence ID" value="KAF4498122.1"/>
    <property type="molecule type" value="Genomic_DNA"/>
</dbReference>